<organism evidence="3 5">
    <name type="scientific">Plasmodiophora brassicae</name>
    <name type="common">Clubroot disease agent</name>
    <dbReference type="NCBI Taxonomy" id="37360"/>
    <lineage>
        <taxon>Eukaryota</taxon>
        <taxon>Sar</taxon>
        <taxon>Rhizaria</taxon>
        <taxon>Endomyxa</taxon>
        <taxon>Phytomyxea</taxon>
        <taxon>Plasmodiophorida</taxon>
        <taxon>Plasmodiophoridae</taxon>
        <taxon>Plasmodiophora</taxon>
    </lineage>
</organism>
<name>A0A0G4J347_PLABS</name>
<keyword evidence="4" id="KW-0496">Mitochondrion</keyword>
<dbReference type="InterPro" id="IPR000315">
    <property type="entry name" value="Znf_B-box"/>
</dbReference>
<sequence>MLSSSTQRALDCASCRHPGAVVECAQCEASLCLQCAQDRHRRGTLAVHTFKLVPSDADAASSPLLMRVGAPCSYCDNRPSVLFCPTCSLIFCGACATSFHSIGSLVAHVASYSDKVNVADPGKFNGDSSALIDTALQPTDVITLKIGAFGIAVTVERLEHIMEKPLSHFLAINCESQTLRLYCKGDESQTYEFSRPFDDLLNASVNADHPSCISIQFKSFSMQADVMMIREAEGRQVVQLVNQIRKKQCAFNIKPIDSLGDNIVTFKGFAHKKGKVTWSLRHLIVSGHFLYVYRDVTADMPLNSIDLLGSPAFKTSSKQLSIGTTDRQFVFRLKSKMQTDILNAVLQHCHGIIENADTTHNLVNKVTAMPASDNARMPTANVRLSTARSSVSPSPHAPRFRRTTSQTATNLFARSPTECLPREAQAIQLEDELQKIRLGFSSAAGKRHPPVNQDGVKADLADCLVAANAALPSMGDGLSMRNNGNDVLPLLLLLAESMEHGASFTGELFIPSSLWSQNAGAKLLAYGVKKENFAILREKLELLEADDDPALAEAKALEVLVVALDQIQTTMSQHIPYIHAVKKPIKLTRTNMEKLGAKIKKYGHSVVKKATRATSASQKVSDPTDYNQMVREIVSMAIALNNRGAQASPDELVDGLGEVLARANAFFRDVLCSVIVEDLRIEMHRHIKQETRALLNP</sequence>
<feature type="domain" description="B box-type" evidence="2">
    <location>
        <begin position="72"/>
        <end position="108"/>
    </location>
</feature>
<gene>
    <name evidence="3" type="ORF">PBRA_002211</name>
    <name evidence="4" type="ORF">PLBR_LOCUS6021</name>
</gene>
<keyword evidence="5" id="KW-1185">Reference proteome</keyword>
<dbReference type="Proteomes" id="UP000039324">
    <property type="component" value="Unassembled WGS sequence"/>
</dbReference>
<evidence type="ECO:0000313" key="3">
    <source>
        <dbReference type="EMBL" id="CEP01947.1"/>
    </source>
</evidence>
<dbReference type="EMBL" id="OVEO01000010">
    <property type="protein sequence ID" value="SPQ98806.1"/>
    <property type="molecule type" value="Genomic_DNA"/>
</dbReference>
<accession>A0A0G4J347</accession>
<dbReference type="SMART" id="SM00336">
    <property type="entry name" value="BBOX"/>
    <property type="match status" value="2"/>
</dbReference>
<evidence type="ECO:0000313" key="5">
    <source>
        <dbReference type="Proteomes" id="UP000039324"/>
    </source>
</evidence>
<evidence type="ECO:0000256" key="1">
    <source>
        <dbReference type="PROSITE-ProRule" id="PRU00024"/>
    </source>
</evidence>
<dbReference type="GO" id="GO:0008270">
    <property type="term" value="F:zinc ion binding"/>
    <property type="evidence" value="ECO:0007669"/>
    <property type="project" value="UniProtKB-KW"/>
</dbReference>
<keyword evidence="1" id="KW-0862">Zinc</keyword>
<dbReference type="InterPro" id="IPR011993">
    <property type="entry name" value="PH-like_dom_sf"/>
</dbReference>
<feature type="domain" description="B box-type" evidence="2">
    <location>
        <begin position="7"/>
        <end position="53"/>
    </location>
</feature>
<dbReference type="PROSITE" id="PS50119">
    <property type="entry name" value="ZF_BBOX"/>
    <property type="match status" value="2"/>
</dbReference>
<evidence type="ECO:0000259" key="2">
    <source>
        <dbReference type="PROSITE" id="PS50119"/>
    </source>
</evidence>
<dbReference type="Gene3D" id="3.30.160.60">
    <property type="entry name" value="Classic Zinc Finger"/>
    <property type="match status" value="1"/>
</dbReference>
<reference evidence="4 6" key="2">
    <citation type="submission" date="2018-03" db="EMBL/GenBank/DDBJ databases">
        <authorList>
            <person name="Fogelqvist J."/>
        </authorList>
    </citation>
    <scope>NUCLEOTIDE SEQUENCE [LARGE SCALE GENOMIC DNA]</scope>
</reference>
<protein>
    <recommendedName>
        <fullName evidence="2">B box-type domain-containing protein</fullName>
    </recommendedName>
</protein>
<dbReference type="OrthoDB" id="417481at2759"/>
<proteinExistence type="predicted"/>
<dbReference type="EMBL" id="CDSF01000122">
    <property type="protein sequence ID" value="CEP01947.1"/>
    <property type="molecule type" value="Genomic_DNA"/>
</dbReference>
<geneLocation type="mitochondrion" evidence="4"/>
<dbReference type="AlphaFoldDB" id="A0A0G4J347"/>
<keyword evidence="1" id="KW-0479">Metal-binding</keyword>
<evidence type="ECO:0000313" key="6">
    <source>
        <dbReference type="Proteomes" id="UP000290189"/>
    </source>
</evidence>
<dbReference type="CDD" id="cd19757">
    <property type="entry name" value="Bbox1"/>
    <property type="match status" value="2"/>
</dbReference>
<evidence type="ECO:0000313" key="4">
    <source>
        <dbReference type="EMBL" id="SPQ98806.1"/>
    </source>
</evidence>
<reference evidence="3 5" key="1">
    <citation type="submission" date="2015-02" db="EMBL/GenBank/DDBJ databases">
        <authorList>
            <person name="Chooi Y.-H."/>
        </authorList>
    </citation>
    <scope>NUCLEOTIDE SEQUENCE [LARGE SCALE GENOMIC DNA]</scope>
    <source>
        <strain evidence="3">E3</strain>
    </source>
</reference>
<dbReference type="Proteomes" id="UP000290189">
    <property type="component" value="Unassembled WGS sequence"/>
</dbReference>
<dbReference type="Gene3D" id="2.30.29.30">
    <property type="entry name" value="Pleckstrin-homology domain (PH domain)/Phosphotyrosine-binding domain (PTB)"/>
    <property type="match status" value="1"/>
</dbReference>
<dbReference type="SUPFAM" id="SSF50729">
    <property type="entry name" value="PH domain-like"/>
    <property type="match status" value="1"/>
</dbReference>
<keyword evidence="1" id="KW-0863">Zinc-finger</keyword>